<organism evidence="2 3">
    <name type="scientific">Pelagomonas calceolata</name>
    <dbReference type="NCBI Taxonomy" id="35677"/>
    <lineage>
        <taxon>Eukaryota</taxon>
        <taxon>Sar</taxon>
        <taxon>Stramenopiles</taxon>
        <taxon>Ochrophyta</taxon>
        <taxon>Pelagophyceae</taxon>
        <taxon>Pelagomonadales</taxon>
        <taxon>Pelagomonadaceae</taxon>
        <taxon>Pelagomonas</taxon>
    </lineage>
</organism>
<comment type="caution">
    <text evidence="2">The sequence shown here is derived from an EMBL/GenBank/DDBJ whole genome shotgun (WGS) entry which is preliminary data.</text>
</comment>
<protein>
    <submittedName>
        <fullName evidence="2">Uncharacterized protein</fullName>
    </submittedName>
</protein>
<feature type="compositionally biased region" description="Basic residues" evidence="1">
    <location>
        <begin position="30"/>
        <end position="44"/>
    </location>
</feature>
<accession>A0A8J2SSK4</accession>
<evidence type="ECO:0000313" key="3">
    <source>
        <dbReference type="Proteomes" id="UP000789595"/>
    </source>
</evidence>
<reference evidence="2" key="1">
    <citation type="submission" date="2021-11" db="EMBL/GenBank/DDBJ databases">
        <authorList>
            <consortium name="Genoscope - CEA"/>
            <person name="William W."/>
        </authorList>
    </citation>
    <scope>NUCLEOTIDE SEQUENCE</scope>
</reference>
<feature type="non-terminal residue" evidence="2">
    <location>
        <position position="1"/>
    </location>
</feature>
<dbReference type="AlphaFoldDB" id="A0A8J2SSK4"/>
<feature type="region of interest" description="Disordered" evidence="1">
    <location>
        <begin position="220"/>
        <end position="251"/>
    </location>
</feature>
<dbReference type="EMBL" id="CAKKNE010000005">
    <property type="protein sequence ID" value="CAH0376145.1"/>
    <property type="molecule type" value="Genomic_DNA"/>
</dbReference>
<gene>
    <name evidence="2" type="ORF">PECAL_5P07070</name>
</gene>
<evidence type="ECO:0000256" key="1">
    <source>
        <dbReference type="SAM" id="MobiDB-lite"/>
    </source>
</evidence>
<keyword evidence="3" id="KW-1185">Reference proteome</keyword>
<evidence type="ECO:0000313" key="2">
    <source>
        <dbReference type="EMBL" id="CAH0376145.1"/>
    </source>
</evidence>
<name>A0A8J2SSK4_9STRA</name>
<dbReference type="Proteomes" id="UP000789595">
    <property type="component" value="Unassembled WGS sequence"/>
</dbReference>
<proteinExistence type="predicted"/>
<feature type="region of interest" description="Disordered" evidence="1">
    <location>
        <begin position="13"/>
        <end position="56"/>
    </location>
</feature>
<feature type="compositionally biased region" description="Basic residues" evidence="1">
    <location>
        <begin position="241"/>
        <end position="251"/>
    </location>
</feature>
<sequence length="251" mass="29858">RGEYFTHGGAALLERAAHRPDDATPAAPASHRRRRIRRRLRRPSVVRPNGNDHRRRRHVRDVLRGKVLRHNLRQLGRQPHLVRNDDELRKLKLRRRRLRAMRPRRLDARVLPGRSARRALERHDRRLVYGHRDRDRGGRLQRRLRGRVPLPRIDISTRRVALRRRPTLCRRAIVPQRHVVIISQRHVIIISRRRRPPRGPLKRACDNRRREISTELADHRNVEPHSAAVTVTKFRTSHPSPSRRRAPRSPV</sequence>